<sequence length="307" mass="34519">MYRCESPGVPNLDREKWGRIAWSQQLETILVEANDEGVNPQVLLAALTKQKKTAFRKVQPWNAFLHEESKGVKLNKSTIAALAQKYRETGEEEKLGYVKRMTQATDKDNRKKLVSKSFRTIKQSMDELLVFGIKSALVATSLDPDNTVLKDVKTISVGEHTDEFVKKYRLGDRFLFFLEDASSSNTNTGSNINTNTNTDTNTNTNTGNNINTSTSPAKSRQYHNKLRDLATEKVQTALGAAFGIGPKPIKWNKVLMGPVYPAYTEDCVTLEEWPLGVPTRKRMADLNGVHHQKLLDGDVLFKRVKRS</sequence>
<feature type="region of interest" description="Disordered" evidence="1">
    <location>
        <begin position="188"/>
        <end position="220"/>
    </location>
</feature>
<dbReference type="AlphaFoldDB" id="A0A168RCZ2"/>
<dbReference type="InParanoid" id="A0A168RCZ2"/>
<name>A0A168RCZ2_ABSGL</name>
<gene>
    <name evidence="2" type="primary">ABSGL_12411.1 scaffold 12745</name>
</gene>
<evidence type="ECO:0000313" key="3">
    <source>
        <dbReference type="Proteomes" id="UP000078561"/>
    </source>
</evidence>
<reference evidence="2" key="1">
    <citation type="submission" date="2016-04" db="EMBL/GenBank/DDBJ databases">
        <authorList>
            <person name="Evans L.H."/>
            <person name="Alamgir A."/>
            <person name="Owens N."/>
            <person name="Weber N.D."/>
            <person name="Virtaneva K."/>
            <person name="Barbian K."/>
            <person name="Babar A."/>
            <person name="Rosenke K."/>
        </authorList>
    </citation>
    <scope>NUCLEOTIDE SEQUENCE [LARGE SCALE GENOMIC DNA]</scope>
    <source>
        <strain evidence="2">CBS 101.48</strain>
    </source>
</reference>
<evidence type="ECO:0000313" key="2">
    <source>
        <dbReference type="EMBL" id="SAM06522.1"/>
    </source>
</evidence>
<evidence type="ECO:0000256" key="1">
    <source>
        <dbReference type="SAM" id="MobiDB-lite"/>
    </source>
</evidence>
<proteinExistence type="predicted"/>
<dbReference type="OrthoDB" id="10543916at2759"/>
<feature type="compositionally biased region" description="Low complexity" evidence="1">
    <location>
        <begin position="188"/>
        <end position="215"/>
    </location>
</feature>
<dbReference type="EMBL" id="LT554591">
    <property type="protein sequence ID" value="SAM06522.1"/>
    <property type="molecule type" value="Genomic_DNA"/>
</dbReference>
<accession>A0A168RCZ2</accession>
<organism evidence="2">
    <name type="scientific">Absidia glauca</name>
    <name type="common">Pin mould</name>
    <dbReference type="NCBI Taxonomy" id="4829"/>
    <lineage>
        <taxon>Eukaryota</taxon>
        <taxon>Fungi</taxon>
        <taxon>Fungi incertae sedis</taxon>
        <taxon>Mucoromycota</taxon>
        <taxon>Mucoromycotina</taxon>
        <taxon>Mucoromycetes</taxon>
        <taxon>Mucorales</taxon>
        <taxon>Cunninghamellaceae</taxon>
        <taxon>Absidia</taxon>
    </lineage>
</organism>
<keyword evidence="3" id="KW-1185">Reference proteome</keyword>
<dbReference type="Proteomes" id="UP000078561">
    <property type="component" value="Unassembled WGS sequence"/>
</dbReference>
<protein>
    <submittedName>
        <fullName evidence="2">Uncharacterized protein</fullName>
    </submittedName>
</protein>